<proteinExistence type="predicted"/>
<comment type="caution">
    <text evidence="1">The sequence shown here is derived from an EMBL/GenBank/DDBJ whole genome shotgun (WGS) entry which is preliminary data.</text>
</comment>
<dbReference type="Proteomes" id="UP000298663">
    <property type="component" value="Unassembled WGS sequence"/>
</dbReference>
<sequence>MKPNLWKLPFCKLTFLNALIDLGNREQLLRLRIPEHRGRRLLQLLLRARRNAGFAWRATIPRLSADLQHHYPLSLVSAIHHRLQLLRQILAVYGLHLSEHAALRRRGFCLRRSMVGSMPLSHAAVDAVFNVNTLDRIYTNLPV</sequence>
<evidence type="ECO:0000313" key="1">
    <source>
        <dbReference type="EMBL" id="TKR71870.1"/>
    </source>
</evidence>
<gene>
    <name evidence="1" type="ORF">L596_019403</name>
</gene>
<evidence type="ECO:0000313" key="2">
    <source>
        <dbReference type="Proteomes" id="UP000298663"/>
    </source>
</evidence>
<reference evidence="1 2" key="2">
    <citation type="journal article" date="2019" name="G3 (Bethesda)">
        <title>Hybrid Assembly of the Genome of the Entomopathogenic Nematode Steinernema carpocapsae Identifies the X-Chromosome.</title>
        <authorList>
            <person name="Serra L."/>
            <person name="Macchietto M."/>
            <person name="Macias-Munoz A."/>
            <person name="McGill C.J."/>
            <person name="Rodriguez I.M."/>
            <person name="Rodriguez B."/>
            <person name="Murad R."/>
            <person name="Mortazavi A."/>
        </authorList>
    </citation>
    <scope>NUCLEOTIDE SEQUENCE [LARGE SCALE GENOMIC DNA]</scope>
    <source>
        <strain evidence="1 2">ALL</strain>
    </source>
</reference>
<name>A0A4U5MQF4_STECR</name>
<dbReference type="EMBL" id="AZBU02000006">
    <property type="protein sequence ID" value="TKR71870.1"/>
    <property type="molecule type" value="Genomic_DNA"/>
</dbReference>
<dbReference type="AlphaFoldDB" id="A0A4U5MQF4"/>
<protein>
    <submittedName>
        <fullName evidence="1">Uncharacterized protein</fullName>
    </submittedName>
</protein>
<keyword evidence="2" id="KW-1185">Reference proteome</keyword>
<accession>A0A4U5MQF4</accession>
<organism evidence="1 2">
    <name type="scientific">Steinernema carpocapsae</name>
    <name type="common">Entomopathogenic nematode</name>
    <dbReference type="NCBI Taxonomy" id="34508"/>
    <lineage>
        <taxon>Eukaryota</taxon>
        <taxon>Metazoa</taxon>
        <taxon>Ecdysozoa</taxon>
        <taxon>Nematoda</taxon>
        <taxon>Chromadorea</taxon>
        <taxon>Rhabditida</taxon>
        <taxon>Tylenchina</taxon>
        <taxon>Panagrolaimomorpha</taxon>
        <taxon>Strongyloidoidea</taxon>
        <taxon>Steinernematidae</taxon>
        <taxon>Steinernema</taxon>
    </lineage>
</organism>
<reference evidence="1 2" key="1">
    <citation type="journal article" date="2015" name="Genome Biol.">
        <title>Comparative genomics of Steinernema reveals deeply conserved gene regulatory networks.</title>
        <authorList>
            <person name="Dillman A.R."/>
            <person name="Macchietto M."/>
            <person name="Porter C.F."/>
            <person name="Rogers A."/>
            <person name="Williams B."/>
            <person name="Antoshechkin I."/>
            <person name="Lee M.M."/>
            <person name="Goodwin Z."/>
            <person name="Lu X."/>
            <person name="Lewis E.E."/>
            <person name="Goodrich-Blair H."/>
            <person name="Stock S.P."/>
            <person name="Adams B.J."/>
            <person name="Sternberg P.W."/>
            <person name="Mortazavi A."/>
        </authorList>
    </citation>
    <scope>NUCLEOTIDE SEQUENCE [LARGE SCALE GENOMIC DNA]</scope>
    <source>
        <strain evidence="1 2">ALL</strain>
    </source>
</reference>